<evidence type="ECO:0000259" key="16">
    <source>
        <dbReference type="SMART" id="SM00936"/>
    </source>
</evidence>
<dbReference type="InterPro" id="IPR037167">
    <property type="entry name" value="Peptidase_S11_C_sf"/>
</dbReference>
<evidence type="ECO:0000256" key="4">
    <source>
        <dbReference type="ARBA" id="ARBA00012448"/>
    </source>
</evidence>
<keyword evidence="7" id="KW-0732">Signal</keyword>
<keyword evidence="9" id="KW-0133">Cell shape</keyword>
<dbReference type="SMART" id="SM00936">
    <property type="entry name" value="PBP5_C"/>
    <property type="match status" value="1"/>
</dbReference>
<dbReference type="Proteomes" id="UP000003793">
    <property type="component" value="Unassembled WGS sequence"/>
</dbReference>
<keyword evidence="5 17" id="KW-0121">Carboxypeptidase</keyword>
<dbReference type="Pfam" id="PF00768">
    <property type="entry name" value="Peptidase_S11"/>
    <property type="match status" value="1"/>
</dbReference>
<keyword evidence="6" id="KW-0645">Protease</keyword>
<dbReference type="InterPro" id="IPR012338">
    <property type="entry name" value="Beta-lactam/transpept-like"/>
</dbReference>
<dbReference type="InterPro" id="IPR018044">
    <property type="entry name" value="Peptidase_S11"/>
</dbReference>
<dbReference type="EMBL" id="ABVR01000037">
    <property type="protein sequence ID" value="EEG90727.1"/>
    <property type="molecule type" value="Genomic_DNA"/>
</dbReference>
<evidence type="ECO:0000256" key="2">
    <source>
        <dbReference type="ARBA" id="ARBA00004752"/>
    </source>
</evidence>
<dbReference type="EC" id="3.4.16.4" evidence="4"/>
<name>C0B734_9FIRM</name>
<feature type="active site" evidence="13">
    <location>
        <position position="159"/>
    </location>
</feature>
<dbReference type="Gene3D" id="2.60.410.10">
    <property type="entry name" value="D-Ala-D-Ala carboxypeptidase, C-terminal domain"/>
    <property type="match status" value="1"/>
</dbReference>
<evidence type="ECO:0000256" key="10">
    <source>
        <dbReference type="ARBA" id="ARBA00022984"/>
    </source>
</evidence>
<feature type="domain" description="Peptidase S11 D-Ala-D-Ala carboxypeptidase A C-terminal" evidence="16">
    <location>
        <begin position="316"/>
        <end position="409"/>
    </location>
</feature>
<dbReference type="UniPathway" id="UPA00219"/>
<dbReference type="HOGENOM" id="CLU_027070_8_0_9"/>
<protein>
    <recommendedName>
        <fullName evidence="4">serine-type D-Ala-D-Ala carboxypeptidase</fullName>
        <ecNumber evidence="4">3.4.16.4</ecNumber>
    </recommendedName>
</protein>
<comment type="similarity">
    <text evidence="3 15">Belongs to the peptidase S11 family.</text>
</comment>
<accession>C0B734</accession>
<dbReference type="InterPro" id="IPR012907">
    <property type="entry name" value="Peptidase_S11_C"/>
</dbReference>
<evidence type="ECO:0000256" key="5">
    <source>
        <dbReference type="ARBA" id="ARBA00022645"/>
    </source>
</evidence>
<organism evidence="17 18">
    <name type="scientific">Coprococcus comes ATCC 27758</name>
    <dbReference type="NCBI Taxonomy" id="470146"/>
    <lineage>
        <taxon>Bacteria</taxon>
        <taxon>Bacillati</taxon>
        <taxon>Bacillota</taxon>
        <taxon>Clostridia</taxon>
        <taxon>Lachnospirales</taxon>
        <taxon>Lachnospiraceae</taxon>
        <taxon>Coprococcus</taxon>
    </lineage>
</organism>
<keyword evidence="8" id="KW-0378">Hydrolase</keyword>
<evidence type="ECO:0000256" key="9">
    <source>
        <dbReference type="ARBA" id="ARBA00022960"/>
    </source>
</evidence>
<evidence type="ECO:0000256" key="15">
    <source>
        <dbReference type="RuleBase" id="RU004016"/>
    </source>
</evidence>
<evidence type="ECO:0000256" key="13">
    <source>
        <dbReference type="PIRSR" id="PIRSR618044-1"/>
    </source>
</evidence>
<keyword evidence="10" id="KW-0573">Peptidoglycan synthesis</keyword>
<evidence type="ECO:0000313" key="17">
    <source>
        <dbReference type="EMBL" id="EEG90727.1"/>
    </source>
</evidence>
<evidence type="ECO:0000256" key="12">
    <source>
        <dbReference type="ARBA" id="ARBA00034000"/>
    </source>
</evidence>
<dbReference type="Pfam" id="PF07943">
    <property type="entry name" value="PBP5_C"/>
    <property type="match status" value="1"/>
</dbReference>
<dbReference type="GO" id="GO:0008360">
    <property type="term" value="P:regulation of cell shape"/>
    <property type="evidence" value="ECO:0007669"/>
    <property type="project" value="UniProtKB-KW"/>
</dbReference>
<comment type="pathway">
    <text evidence="2">Cell wall biogenesis; peptidoglycan biosynthesis.</text>
</comment>
<evidence type="ECO:0000256" key="6">
    <source>
        <dbReference type="ARBA" id="ARBA00022670"/>
    </source>
</evidence>
<dbReference type="SUPFAM" id="SSF69189">
    <property type="entry name" value="Penicillin-binding protein associated domain"/>
    <property type="match status" value="1"/>
</dbReference>
<reference evidence="17 18" key="1">
    <citation type="submission" date="2009-02" db="EMBL/GenBank/DDBJ databases">
        <authorList>
            <person name="Fulton L."/>
            <person name="Clifton S."/>
            <person name="Fulton B."/>
            <person name="Xu J."/>
            <person name="Minx P."/>
            <person name="Pepin K.H."/>
            <person name="Johnson M."/>
            <person name="Bhonagiri V."/>
            <person name="Nash W.E."/>
            <person name="Mardis E.R."/>
            <person name="Wilson R.K."/>
        </authorList>
    </citation>
    <scope>NUCLEOTIDE SEQUENCE [LARGE SCALE GENOMIC DNA]</scope>
    <source>
        <strain evidence="17 18">ATCC 27758</strain>
    </source>
</reference>
<dbReference type="SUPFAM" id="SSF56601">
    <property type="entry name" value="beta-lactamase/transpeptidase-like"/>
    <property type="match status" value="1"/>
</dbReference>
<dbReference type="PANTHER" id="PTHR21581">
    <property type="entry name" value="D-ALANYL-D-ALANINE CARBOXYPEPTIDASE"/>
    <property type="match status" value="1"/>
</dbReference>
<sequence>MEKRSLMMRKFLAGLLGMVLCVQTVYGIPVRAADVFEPGERPKAMQDVIRQEDPEQTNRDNSGNLTGLELSAESAVIMEASGGQVLLEKNADEKKPPASVTKVMTLLLIFDALADGTITPDTEVTTSEYAASMGGSQVFLEAGEKQTVDTMIKCIAVASANDACVAMAEKIAGSEPAFVEKMNQRSAGLGMTNTHFVNCNGLDTEGHLTTARDIALMSRELITKYPQIEDYSTIWMENITHTTAKGSSEFGLSNTNKLIRQYEYATGLKTGSTSGAKFCLSATARKDGVNMIAVVMAEPDSKTRIKDAIAMLNYGFGKCSIYQDEKALEKIVYAEVKHGMQEKAKGETLEGFRYVDTSGSDLSAVEKEVQIQKQTAPVKKGDQIGEVIYRLNEKTIGSVPVYATEGVGELTFGGAFLKILEEMMV</sequence>
<dbReference type="AlphaFoldDB" id="C0B734"/>
<reference evidence="17 18" key="2">
    <citation type="submission" date="2009-03" db="EMBL/GenBank/DDBJ databases">
        <title>Draft genome sequence of Coprococcus comes (ATCC 27758).</title>
        <authorList>
            <person name="Sudarsanam P."/>
            <person name="Ley R."/>
            <person name="Guruge J."/>
            <person name="Turnbaugh P.J."/>
            <person name="Mahowald M."/>
            <person name="Liep D."/>
            <person name="Gordon J."/>
        </authorList>
    </citation>
    <scope>NUCLEOTIDE SEQUENCE [LARGE SCALE GENOMIC DNA]</scope>
    <source>
        <strain evidence="17 18">ATCC 27758</strain>
    </source>
</reference>
<dbReference type="InterPro" id="IPR015956">
    <property type="entry name" value="Peniciliin-bd_prot_C_sf"/>
</dbReference>
<dbReference type="InterPro" id="IPR001967">
    <property type="entry name" value="Peptidase_S11_N"/>
</dbReference>
<comment type="caution">
    <text evidence="17">The sequence shown here is derived from an EMBL/GenBank/DDBJ whole genome shotgun (WGS) entry which is preliminary data.</text>
</comment>
<dbReference type="PRINTS" id="PR00725">
    <property type="entry name" value="DADACBPTASE1"/>
</dbReference>
<feature type="binding site" evidence="14">
    <location>
        <position position="269"/>
    </location>
    <ligand>
        <name>substrate</name>
    </ligand>
</feature>
<feature type="active site" description="Proton acceptor" evidence="13">
    <location>
        <position position="102"/>
    </location>
</feature>
<gene>
    <name evidence="17" type="ORF">COPCOM_00955</name>
</gene>
<dbReference type="GO" id="GO:0009002">
    <property type="term" value="F:serine-type D-Ala-D-Ala carboxypeptidase activity"/>
    <property type="evidence" value="ECO:0007669"/>
    <property type="project" value="UniProtKB-EC"/>
</dbReference>
<evidence type="ECO:0000256" key="11">
    <source>
        <dbReference type="ARBA" id="ARBA00023316"/>
    </source>
</evidence>
<evidence type="ECO:0000256" key="3">
    <source>
        <dbReference type="ARBA" id="ARBA00007164"/>
    </source>
</evidence>
<comment type="function">
    <text evidence="1">Removes C-terminal D-alanyl residues from sugar-peptide cell wall precursors.</text>
</comment>
<dbReference type="Gene3D" id="3.40.710.10">
    <property type="entry name" value="DD-peptidase/beta-lactamase superfamily"/>
    <property type="match status" value="1"/>
</dbReference>
<feature type="active site" description="Acyl-ester intermediate" evidence="13">
    <location>
        <position position="99"/>
    </location>
</feature>
<comment type="catalytic activity">
    <reaction evidence="12">
        <text>Preferential cleavage: (Ac)2-L-Lys-D-Ala-|-D-Ala. Also transpeptidation of peptidyl-alanyl moieties that are N-acyl substituents of D-alanine.</text>
        <dbReference type="EC" id="3.4.16.4"/>
    </reaction>
</comment>
<evidence type="ECO:0000256" key="8">
    <source>
        <dbReference type="ARBA" id="ARBA00022801"/>
    </source>
</evidence>
<proteinExistence type="inferred from homology"/>
<evidence type="ECO:0000256" key="14">
    <source>
        <dbReference type="PIRSR" id="PIRSR618044-2"/>
    </source>
</evidence>
<evidence type="ECO:0000256" key="1">
    <source>
        <dbReference type="ARBA" id="ARBA00003217"/>
    </source>
</evidence>
<dbReference type="GO" id="GO:0009252">
    <property type="term" value="P:peptidoglycan biosynthetic process"/>
    <property type="evidence" value="ECO:0007669"/>
    <property type="project" value="UniProtKB-UniPathway"/>
</dbReference>
<evidence type="ECO:0000313" key="18">
    <source>
        <dbReference type="Proteomes" id="UP000003793"/>
    </source>
</evidence>
<dbReference type="GO" id="GO:0006508">
    <property type="term" value="P:proteolysis"/>
    <property type="evidence" value="ECO:0007669"/>
    <property type="project" value="UniProtKB-KW"/>
</dbReference>
<dbReference type="GO" id="GO:0071555">
    <property type="term" value="P:cell wall organization"/>
    <property type="evidence" value="ECO:0007669"/>
    <property type="project" value="UniProtKB-KW"/>
</dbReference>
<dbReference type="PANTHER" id="PTHR21581:SF6">
    <property type="entry name" value="TRAFFICKING PROTEIN PARTICLE COMPLEX SUBUNIT 12"/>
    <property type="match status" value="1"/>
</dbReference>
<keyword evidence="11" id="KW-0961">Cell wall biogenesis/degradation</keyword>
<evidence type="ECO:0000256" key="7">
    <source>
        <dbReference type="ARBA" id="ARBA00022729"/>
    </source>
</evidence>